<proteinExistence type="predicted"/>
<organism evidence="2 3">
    <name type="scientific">Tetrabaena socialis</name>
    <dbReference type="NCBI Taxonomy" id="47790"/>
    <lineage>
        <taxon>Eukaryota</taxon>
        <taxon>Viridiplantae</taxon>
        <taxon>Chlorophyta</taxon>
        <taxon>core chlorophytes</taxon>
        <taxon>Chlorophyceae</taxon>
        <taxon>CS clade</taxon>
        <taxon>Chlamydomonadales</taxon>
        <taxon>Tetrabaenaceae</taxon>
        <taxon>Tetrabaena</taxon>
    </lineage>
</organism>
<feature type="region of interest" description="Disordered" evidence="1">
    <location>
        <begin position="157"/>
        <end position="248"/>
    </location>
</feature>
<accession>A0A2J8A504</accession>
<evidence type="ECO:0000256" key="1">
    <source>
        <dbReference type="SAM" id="MobiDB-lite"/>
    </source>
</evidence>
<name>A0A2J8A504_9CHLO</name>
<dbReference type="AlphaFoldDB" id="A0A2J8A504"/>
<gene>
    <name evidence="2" type="ORF">TSOC_005942</name>
</gene>
<feature type="compositionally biased region" description="Gly residues" evidence="1">
    <location>
        <begin position="60"/>
        <end position="70"/>
    </location>
</feature>
<feature type="compositionally biased region" description="Polar residues" evidence="1">
    <location>
        <begin position="213"/>
        <end position="227"/>
    </location>
</feature>
<comment type="caution">
    <text evidence="2">The sequence shown here is derived from an EMBL/GenBank/DDBJ whole genome shotgun (WGS) entry which is preliminary data.</text>
</comment>
<feature type="compositionally biased region" description="Basic residues" evidence="1">
    <location>
        <begin position="1"/>
        <end position="10"/>
    </location>
</feature>
<feature type="region of interest" description="Disordered" evidence="1">
    <location>
        <begin position="1"/>
        <end position="143"/>
    </location>
</feature>
<evidence type="ECO:0000313" key="3">
    <source>
        <dbReference type="Proteomes" id="UP000236333"/>
    </source>
</evidence>
<dbReference type="Proteomes" id="UP000236333">
    <property type="component" value="Unassembled WGS sequence"/>
</dbReference>
<keyword evidence="3" id="KW-1185">Reference proteome</keyword>
<dbReference type="EMBL" id="PGGS01000172">
    <property type="protein sequence ID" value="PNH07601.1"/>
    <property type="molecule type" value="Genomic_DNA"/>
</dbReference>
<feature type="compositionally biased region" description="Basic and acidic residues" evidence="1">
    <location>
        <begin position="111"/>
        <end position="141"/>
    </location>
</feature>
<reference evidence="2 3" key="1">
    <citation type="journal article" date="2017" name="Mol. Biol. Evol.">
        <title>The 4-celled Tetrabaena socialis nuclear genome reveals the essential components for genetic control of cell number at the origin of multicellularity in the volvocine lineage.</title>
        <authorList>
            <person name="Featherston J."/>
            <person name="Arakaki Y."/>
            <person name="Hanschen E.R."/>
            <person name="Ferris P.J."/>
            <person name="Michod R.E."/>
            <person name="Olson B.J.S.C."/>
            <person name="Nozaki H."/>
            <person name="Durand P.M."/>
        </authorList>
    </citation>
    <scope>NUCLEOTIDE SEQUENCE [LARGE SCALE GENOMIC DNA]</scope>
    <source>
        <strain evidence="2 3">NIES-571</strain>
    </source>
</reference>
<evidence type="ECO:0000313" key="2">
    <source>
        <dbReference type="EMBL" id="PNH07601.1"/>
    </source>
</evidence>
<feature type="compositionally biased region" description="Low complexity" evidence="1">
    <location>
        <begin position="175"/>
        <end position="187"/>
    </location>
</feature>
<sequence length="248" mass="25984">MPRTLARQRLRCLESPAYKKRTRSVPLPSGAGRCGGPVHPSSVEVIGAAADSEGDDEAASGGGGGGGGAARGVRMPCHAGGSAPVEDAEVAQLRELGRERPGQRAALQPELLKEGHERHDREWQAARDRGAVEAAQRERADGGQLLEAAAARVEEAARHREVGQKVNRQVDVYTSSPHSSWSSSSTSCGKARPARRNMPAQGDVVKRAPLAPNESQRTASAALSPQELQGPAPAGVEKSLLADVSSVY</sequence>
<protein>
    <submittedName>
        <fullName evidence="2">Uncharacterized protein</fullName>
    </submittedName>
</protein>